<dbReference type="GO" id="GO:0004523">
    <property type="term" value="F:RNA-DNA hybrid ribonuclease activity"/>
    <property type="evidence" value="ECO:0007669"/>
    <property type="project" value="UniProtKB-EC"/>
</dbReference>
<feature type="non-terminal residue" evidence="1">
    <location>
        <position position="44"/>
    </location>
</feature>
<sequence>IRVQPAQGLFDACASGGTVALRPLPAAPAQFRTGARVPASGQRM</sequence>
<dbReference type="EMBL" id="CADCUA010000451">
    <property type="protein sequence ID" value="CAA9333975.1"/>
    <property type="molecule type" value="Genomic_DNA"/>
</dbReference>
<dbReference type="AlphaFoldDB" id="A0A6J4LK93"/>
<keyword evidence="1" id="KW-0378">Hydrolase</keyword>
<accession>A0A6J4LK93</accession>
<protein>
    <submittedName>
        <fullName evidence="1">Ribonuclease HII</fullName>
        <ecNumber evidence="1">3.1.26.4</ecNumber>
    </submittedName>
</protein>
<name>A0A6J4LK93_9GAMM</name>
<dbReference type="EC" id="3.1.26.4" evidence="1"/>
<organism evidence="1">
    <name type="scientific">uncultured Lysobacter sp</name>
    <dbReference type="NCBI Taxonomy" id="271060"/>
    <lineage>
        <taxon>Bacteria</taxon>
        <taxon>Pseudomonadati</taxon>
        <taxon>Pseudomonadota</taxon>
        <taxon>Gammaproteobacteria</taxon>
        <taxon>Lysobacterales</taxon>
        <taxon>Lysobacteraceae</taxon>
        <taxon>Lysobacter</taxon>
        <taxon>environmental samples</taxon>
    </lineage>
</organism>
<feature type="non-terminal residue" evidence="1">
    <location>
        <position position="1"/>
    </location>
</feature>
<evidence type="ECO:0000313" key="1">
    <source>
        <dbReference type="EMBL" id="CAA9333975.1"/>
    </source>
</evidence>
<proteinExistence type="predicted"/>
<gene>
    <name evidence="1" type="ORF">AVDCRST_MAG71-1886</name>
</gene>
<reference evidence="1" key="1">
    <citation type="submission" date="2020-02" db="EMBL/GenBank/DDBJ databases">
        <authorList>
            <person name="Meier V. D."/>
        </authorList>
    </citation>
    <scope>NUCLEOTIDE SEQUENCE</scope>
    <source>
        <strain evidence="1">AVDCRST_MAG71</strain>
    </source>
</reference>